<dbReference type="Proteomes" id="UP000030706">
    <property type="component" value="Unassembled WGS sequence"/>
</dbReference>
<evidence type="ECO:0000259" key="1">
    <source>
        <dbReference type="Pfam" id="PF03992"/>
    </source>
</evidence>
<name>A0A074XSQ4_AURPU</name>
<reference evidence="2 3" key="1">
    <citation type="journal article" date="2014" name="BMC Genomics">
        <title>Genome sequencing of four Aureobasidium pullulans varieties: biotechnological potential, stress tolerance, and description of new species.</title>
        <authorList>
            <person name="Gostin Ar C."/>
            <person name="Ohm R.A."/>
            <person name="Kogej T."/>
            <person name="Sonjak S."/>
            <person name="Turk M."/>
            <person name="Zajc J."/>
            <person name="Zalar P."/>
            <person name="Grube M."/>
            <person name="Sun H."/>
            <person name="Han J."/>
            <person name="Sharma A."/>
            <person name="Chiniquy J."/>
            <person name="Ngan C.Y."/>
            <person name="Lipzen A."/>
            <person name="Barry K."/>
            <person name="Grigoriev I.V."/>
            <person name="Gunde-Cimerman N."/>
        </authorList>
    </citation>
    <scope>NUCLEOTIDE SEQUENCE [LARGE SCALE GENOMIC DNA]</scope>
    <source>
        <strain evidence="2 3">EXF-150</strain>
    </source>
</reference>
<sequence length="219" mass="24269">MQAVEVATIKIKAGSNVFDRGSEAARIWRGMLDTISRQKGCQTLYSGQEHESPNIVQLLVVVWDSVQSHKNFMDSPQYQPFLDTLSPLLAGQPQLVHFELKSAADDLAAAVFAPVTELATIFLTEKTQSFYDNVGSFADILRDHTEGFLGISYSWCIEDVEHECLGEGFKGKACILAIGWSSIDAHLAFKQTDAFRRGLEFLRGARGSEIHHTIFQTTG</sequence>
<dbReference type="EMBL" id="KL584975">
    <property type="protein sequence ID" value="KEQ88608.1"/>
    <property type="molecule type" value="Genomic_DNA"/>
</dbReference>
<dbReference type="SUPFAM" id="SSF54909">
    <property type="entry name" value="Dimeric alpha+beta barrel"/>
    <property type="match status" value="1"/>
</dbReference>
<evidence type="ECO:0000313" key="3">
    <source>
        <dbReference type="Proteomes" id="UP000030706"/>
    </source>
</evidence>
<dbReference type="Pfam" id="PF03992">
    <property type="entry name" value="ABM"/>
    <property type="match status" value="1"/>
</dbReference>
<dbReference type="OrthoDB" id="3830579at2759"/>
<feature type="domain" description="ABM" evidence="1">
    <location>
        <begin position="22"/>
        <end position="81"/>
    </location>
</feature>
<organism evidence="2 3">
    <name type="scientific">Aureobasidium pullulans EXF-150</name>
    <dbReference type="NCBI Taxonomy" id="1043002"/>
    <lineage>
        <taxon>Eukaryota</taxon>
        <taxon>Fungi</taxon>
        <taxon>Dikarya</taxon>
        <taxon>Ascomycota</taxon>
        <taxon>Pezizomycotina</taxon>
        <taxon>Dothideomycetes</taxon>
        <taxon>Dothideomycetidae</taxon>
        <taxon>Dothideales</taxon>
        <taxon>Saccotheciaceae</taxon>
        <taxon>Aureobasidium</taxon>
    </lineage>
</organism>
<dbReference type="RefSeq" id="XP_029764795.1">
    <property type="nucleotide sequence ID" value="XM_029902450.1"/>
</dbReference>
<dbReference type="InterPro" id="IPR007138">
    <property type="entry name" value="ABM_dom"/>
</dbReference>
<dbReference type="AlphaFoldDB" id="A0A074XSQ4"/>
<protein>
    <recommendedName>
        <fullName evidence="1">ABM domain-containing protein</fullName>
    </recommendedName>
</protein>
<dbReference type="GeneID" id="40744756"/>
<gene>
    <name evidence="2" type="ORF">M438DRAFT_311055</name>
</gene>
<keyword evidence="3" id="KW-1185">Reference proteome</keyword>
<dbReference type="HOGENOM" id="CLU_081631_2_2_1"/>
<dbReference type="Gene3D" id="3.30.70.100">
    <property type="match status" value="2"/>
</dbReference>
<accession>A0A074XSQ4</accession>
<proteinExistence type="predicted"/>
<dbReference type="STRING" id="1043002.A0A074XSQ4"/>
<dbReference type="InterPro" id="IPR011008">
    <property type="entry name" value="Dimeric_a/b-barrel"/>
</dbReference>
<evidence type="ECO:0000313" key="2">
    <source>
        <dbReference type="EMBL" id="KEQ88608.1"/>
    </source>
</evidence>